<protein>
    <submittedName>
        <fullName evidence="1">Uncharacterized protein</fullName>
    </submittedName>
</protein>
<accession>A0A4R6XHX3</accession>
<evidence type="ECO:0000313" key="1">
    <source>
        <dbReference type="EMBL" id="TDR17414.1"/>
    </source>
</evidence>
<proteinExistence type="predicted"/>
<dbReference type="AlphaFoldDB" id="A0A4R6XHX3"/>
<gene>
    <name evidence="1" type="ORF">C8D91_2472</name>
</gene>
<sequence length="93" mass="10451">MMISKKLNVFLCLTVFALTGLPEDKPYLSDHLTGFQTVITMSYENDGDDPELCLSKPVKEVSGVYGHHDYLFHVSNLKYNNHLPKSARAPPLV</sequence>
<dbReference type="EMBL" id="SNZB01000006">
    <property type="protein sequence ID" value="TDR17414.1"/>
    <property type="molecule type" value="Genomic_DNA"/>
</dbReference>
<evidence type="ECO:0000313" key="2">
    <source>
        <dbReference type="Proteomes" id="UP000295724"/>
    </source>
</evidence>
<dbReference type="Proteomes" id="UP000295724">
    <property type="component" value="Unassembled WGS sequence"/>
</dbReference>
<name>A0A4R6XHX3_9GAMM</name>
<comment type="caution">
    <text evidence="1">The sequence shown here is derived from an EMBL/GenBank/DDBJ whole genome shotgun (WGS) entry which is preliminary data.</text>
</comment>
<organism evidence="1 2">
    <name type="scientific">Marinicella litoralis</name>
    <dbReference type="NCBI Taxonomy" id="644220"/>
    <lineage>
        <taxon>Bacteria</taxon>
        <taxon>Pseudomonadati</taxon>
        <taxon>Pseudomonadota</taxon>
        <taxon>Gammaproteobacteria</taxon>
        <taxon>Lysobacterales</taxon>
        <taxon>Marinicellaceae</taxon>
        <taxon>Marinicella</taxon>
    </lineage>
</organism>
<reference evidence="1 2" key="1">
    <citation type="submission" date="2019-03" db="EMBL/GenBank/DDBJ databases">
        <title>Genomic Encyclopedia of Type Strains, Phase IV (KMG-IV): sequencing the most valuable type-strain genomes for metagenomic binning, comparative biology and taxonomic classification.</title>
        <authorList>
            <person name="Goeker M."/>
        </authorList>
    </citation>
    <scope>NUCLEOTIDE SEQUENCE [LARGE SCALE GENOMIC DNA]</scope>
    <source>
        <strain evidence="1 2">DSM 25488</strain>
    </source>
</reference>
<keyword evidence="2" id="KW-1185">Reference proteome</keyword>